<dbReference type="Gene3D" id="2.40.10.10">
    <property type="entry name" value="Trypsin-like serine proteases"/>
    <property type="match status" value="1"/>
</dbReference>
<evidence type="ECO:0000256" key="1">
    <source>
        <dbReference type="ARBA" id="ARBA00004613"/>
    </source>
</evidence>
<evidence type="ECO:0000259" key="11">
    <source>
        <dbReference type="PROSITE" id="PS50240"/>
    </source>
</evidence>
<dbReference type="FunFam" id="2.40.10.10:FF:000146">
    <property type="entry name" value="Serine protease 53"/>
    <property type="match status" value="1"/>
</dbReference>
<dbReference type="PRINTS" id="PR00722">
    <property type="entry name" value="CHYMOTRYPSIN"/>
</dbReference>
<evidence type="ECO:0000256" key="6">
    <source>
        <dbReference type="ARBA" id="ARBA00022825"/>
    </source>
</evidence>
<feature type="domain" description="Peptidase S1" evidence="11">
    <location>
        <begin position="120"/>
        <end position="359"/>
    </location>
</feature>
<dbReference type="GO" id="GO:0006508">
    <property type="term" value="P:proteolysis"/>
    <property type="evidence" value="ECO:0007669"/>
    <property type="project" value="UniProtKB-KW"/>
</dbReference>
<dbReference type="InterPro" id="IPR001254">
    <property type="entry name" value="Trypsin_dom"/>
</dbReference>
<dbReference type="InterPro" id="IPR018114">
    <property type="entry name" value="TRYPSIN_HIS"/>
</dbReference>
<dbReference type="SUPFAM" id="SSF50494">
    <property type="entry name" value="Trypsin-like serine proteases"/>
    <property type="match status" value="1"/>
</dbReference>
<dbReference type="InterPro" id="IPR043504">
    <property type="entry name" value="Peptidase_S1_PA_chymotrypsin"/>
</dbReference>
<evidence type="ECO:0000256" key="4">
    <source>
        <dbReference type="ARBA" id="ARBA00022729"/>
    </source>
</evidence>
<keyword evidence="5 9" id="KW-0378">Hydrolase</keyword>
<dbReference type="AlphaFoldDB" id="A0A1Y1ND16"/>
<reference evidence="12" key="1">
    <citation type="journal article" date="2016" name="Sci. Rep.">
        <title>Molecular characterization of firefly nuptial gifts: a multi-omics approach sheds light on postcopulatory sexual selection.</title>
        <authorList>
            <person name="Al-Wathiqui N."/>
            <person name="Fallon T.R."/>
            <person name="South A."/>
            <person name="Weng J.K."/>
            <person name="Lewis S.M."/>
        </authorList>
    </citation>
    <scope>NUCLEOTIDE SEQUENCE</scope>
</reference>
<evidence type="ECO:0000256" key="2">
    <source>
        <dbReference type="ARBA" id="ARBA00022525"/>
    </source>
</evidence>
<evidence type="ECO:0000256" key="9">
    <source>
        <dbReference type="RuleBase" id="RU363034"/>
    </source>
</evidence>
<dbReference type="InterPro" id="IPR033116">
    <property type="entry name" value="TRYPSIN_SER"/>
</dbReference>
<keyword evidence="8" id="KW-1015">Disulfide bond</keyword>
<dbReference type="GO" id="GO:0004252">
    <property type="term" value="F:serine-type endopeptidase activity"/>
    <property type="evidence" value="ECO:0007669"/>
    <property type="project" value="InterPro"/>
</dbReference>
<dbReference type="InterPro" id="IPR001314">
    <property type="entry name" value="Peptidase_S1A"/>
</dbReference>
<dbReference type="InterPro" id="IPR009003">
    <property type="entry name" value="Peptidase_S1_PA"/>
</dbReference>
<name>A0A1Y1ND16_PHOPY</name>
<keyword evidence="4 10" id="KW-0732">Signal</keyword>
<dbReference type="GO" id="GO:0005576">
    <property type="term" value="C:extracellular region"/>
    <property type="evidence" value="ECO:0007669"/>
    <property type="project" value="UniProtKB-SubCell"/>
</dbReference>
<accession>A0A1Y1ND16</accession>
<evidence type="ECO:0000256" key="5">
    <source>
        <dbReference type="ARBA" id="ARBA00022801"/>
    </source>
</evidence>
<dbReference type="PROSITE" id="PS00135">
    <property type="entry name" value="TRYPSIN_SER"/>
    <property type="match status" value="1"/>
</dbReference>
<dbReference type="CDD" id="cd00190">
    <property type="entry name" value="Tryp_SPc"/>
    <property type="match status" value="1"/>
</dbReference>
<proteinExistence type="predicted"/>
<dbReference type="EMBL" id="GEZM01008423">
    <property type="protein sequence ID" value="JAV94790.1"/>
    <property type="molecule type" value="Transcribed_RNA"/>
</dbReference>
<evidence type="ECO:0000256" key="7">
    <source>
        <dbReference type="ARBA" id="ARBA00023145"/>
    </source>
</evidence>
<dbReference type="Pfam" id="PF00089">
    <property type="entry name" value="Trypsin"/>
    <property type="match status" value="1"/>
</dbReference>
<dbReference type="PROSITE" id="PS00134">
    <property type="entry name" value="TRYPSIN_HIS"/>
    <property type="match status" value="1"/>
</dbReference>
<organism evidence="12">
    <name type="scientific">Photinus pyralis</name>
    <name type="common">Common eastern firefly</name>
    <name type="synonym">Lampyris pyralis</name>
    <dbReference type="NCBI Taxonomy" id="7054"/>
    <lineage>
        <taxon>Eukaryota</taxon>
        <taxon>Metazoa</taxon>
        <taxon>Ecdysozoa</taxon>
        <taxon>Arthropoda</taxon>
        <taxon>Hexapoda</taxon>
        <taxon>Insecta</taxon>
        <taxon>Pterygota</taxon>
        <taxon>Neoptera</taxon>
        <taxon>Endopterygota</taxon>
        <taxon>Coleoptera</taxon>
        <taxon>Polyphaga</taxon>
        <taxon>Elateriformia</taxon>
        <taxon>Elateroidea</taxon>
        <taxon>Lampyridae</taxon>
        <taxon>Lampyrinae</taxon>
        <taxon>Photinus</taxon>
    </lineage>
</organism>
<dbReference type="PANTHER" id="PTHR24252:SF7">
    <property type="entry name" value="HYALIN"/>
    <property type="match status" value="1"/>
</dbReference>
<evidence type="ECO:0000256" key="3">
    <source>
        <dbReference type="ARBA" id="ARBA00022670"/>
    </source>
</evidence>
<keyword evidence="2" id="KW-0964">Secreted</keyword>
<evidence type="ECO:0000256" key="10">
    <source>
        <dbReference type="SAM" id="SignalP"/>
    </source>
</evidence>
<keyword evidence="3 9" id="KW-0645">Protease</keyword>
<protein>
    <recommendedName>
        <fullName evidence="11">Peptidase S1 domain-containing protein</fullName>
    </recommendedName>
</protein>
<keyword evidence="6 9" id="KW-0720">Serine protease</keyword>
<sequence>MCQTICIAFGFGFLMIMTISSTQSEFGYTDNDVLFTNEGKCGEGSTKGTCKMVTECPVAAAAIRNKQHHGLERCGFEGITEVVCCPEEETDSRTQIVTRKSDHACKEYVKGLPPDITFLILKGDNATLGEFPHMAALGYLYDDDVEYKWECGASLISSNFVLTAAHCLVRTDNKSPTKVRMGVIDTTGSDKVEALDVNIKKKYVNPQYQHRQKRHDIALLELETPITKSKYVHPACLYQEGNDPIGLVVTGWGLTSQSGDPSTILQKATLEPVPVPTCTKYYEARSSRPILNFQICAMSDDGRDTCSGDSGGPLQVQQEPSTIYTIVGITSYGIGCGGKNPGVYTRVSAYLDWIESIVWP</sequence>
<dbReference type="SMART" id="SM00020">
    <property type="entry name" value="Tryp_SPc"/>
    <property type="match status" value="1"/>
</dbReference>
<dbReference type="PROSITE" id="PS50240">
    <property type="entry name" value="TRYPSIN_DOM"/>
    <property type="match status" value="1"/>
</dbReference>
<evidence type="ECO:0000256" key="8">
    <source>
        <dbReference type="ARBA" id="ARBA00023157"/>
    </source>
</evidence>
<feature type="chain" id="PRO_5012553322" description="Peptidase S1 domain-containing protein" evidence="10">
    <location>
        <begin position="25"/>
        <end position="360"/>
    </location>
</feature>
<dbReference type="PANTHER" id="PTHR24252">
    <property type="entry name" value="ACROSIN-RELATED"/>
    <property type="match status" value="1"/>
</dbReference>
<comment type="subcellular location">
    <subcellularLocation>
        <location evidence="1">Secreted</location>
    </subcellularLocation>
</comment>
<feature type="signal peptide" evidence="10">
    <location>
        <begin position="1"/>
        <end position="24"/>
    </location>
</feature>
<keyword evidence="7" id="KW-0865">Zymogen</keyword>
<evidence type="ECO:0000313" key="12">
    <source>
        <dbReference type="EMBL" id="JAV94790.1"/>
    </source>
</evidence>